<evidence type="ECO:0000256" key="6">
    <source>
        <dbReference type="ARBA" id="ARBA00022786"/>
    </source>
</evidence>
<dbReference type="GO" id="GO:0008270">
    <property type="term" value="F:zinc ion binding"/>
    <property type="evidence" value="ECO:0007669"/>
    <property type="project" value="UniProtKB-KW"/>
</dbReference>
<dbReference type="Pfam" id="PF26191">
    <property type="entry name" value="RING-HC_RBR_RNF216"/>
    <property type="match status" value="1"/>
</dbReference>
<dbReference type="InterPro" id="IPR013083">
    <property type="entry name" value="Znf_RING/FYVE/PHD"/>
</dbReference>
<dbReference type="InterPro" id="IPR044066">
    <property type="entry name" value="TRIAD_supradom"/>
</dbReference>
<accession>A0A367IX40</accession>
<keyword evidence="10" id="KW-1185">Reference proteome</keyword>
<dbReference type="GO" id="GO:0016740">
    <property type="term" value="F:transferase activity"/>
    <property type="evidence" value="ECO:0007669"/>
    <property type="project" value="UniProtKB-KW"/>
</dbReference>
<dbReference type="Pfam" id="PF26200">
    <property type="entry name" value="Rcat_RNF216"/>
    <property type="match status" value="1"/>
</dbReference>
<reference evidence="9 10" key="1">
    <citation type="journal article" date="2018" name="G3 (Bethesda)">
        <title>Phylogenetic and Phylogenomic Definition of Rhizopus Species.</title>
        <authorList>
            <person name="Gryganskyi A.P."/>
            <person name="Golan J."/>
            <person name="Dolatabadi S."/>
            <person name="Mondo S."/>
            <person name="Robb S."/>
            <person name="Idnurm A."/>
            <person name="Muszewska A."/>
            <person name="Steczkiewicz K."/>
            <person name="Masonjones S."/>
            <person name="Liao H.L."/>
            <person name="Gajdeczka M.T."/>
            <person name="Anike F."/>
            <person name="Vuek A."/>
            <person name="Anishchenko I.M."/>
            <person name="Voigt K."/>
            <person name="de Hoog G.S."/>
            <person name="Smith M.E."/>
            <person name="Heitman J."/>
            <person name="Vilgalys R."/>
            <person name="Stajich J.E."/>
        </authorList>
    </citation>
    <scope>NUCLEOTIDE SEQUENCE [LARGE SCALE GENOMIC DNA]</scope>
    <source>
        <strain evidence="9 10">LSU 92-RS-03</strain>
    </source>
</reference>
<dbReference type="AlphaFoldDB" id="A0A367IX40"/>
<keyword evidence="2" id="KW-0808">Transferase</keyword>
<comment type="caution">
    <text evidence="9">The sequence shown here is derived from an EMBL/GenBank/DDBJ whole genome shotgun (WGS) entry which is preliminary data.</text>
</comment>
<evidence type="ECO:0000256" key="7">
    <source>
        <dbReference type="ARBA" id="ARBA00022833"/>
    </source>
</evidence>
<gene>
    <name evidence="9" type="ORF">CU098_004045</name>
</gene>
<dbReference type="CDD" id="cd16630">
    <property type="entry name" value="RING-HC_RBR_RNF216"/>
    <property type="match status" value="1"/>
</dbReference>
<evidence type="ECO:0000256" key="5">
    <source>
        <dbReference type="ARBA" id="ARBA00022771"/>
    </source>
</evidence>
<evidence type="ECO:0000313" key="9">
    <source>
        <dbReference type="EMBL" id="RCH82248.1"/>
    </source>
</evidence>
<dbReference type="Gene3D" id="3.30.40.10">
    <property type="entry name" value="Zinc/RING finger domain, C3HC4 (zinc finger)"/>
    <property type="match status" value="1"/>
</dbReference>
<dbReference type="InterPro" id="IPR047546">
    <property type="entry name" value="Rcat_RBR_RNF216"/>
</dbReference>
<name>A0A367IX40_RHIST</name>
<feature type="non-terminal residue" evidence="9">
    <location>
        <position position="1"/>
    </location>
</feature>
<dbReference type="EMBL" id="PJQM01005175">
    <property type="protein sequence ID" value="RCH82248.1"/>
    <property type="molecule type" value="Genomic_DNA"/>
</dbReference>
<evidence type="ECO:0000313" key="10">
    <source>
        <dbReference type="Proteomes" id="UP000253551"/>
    </source>
</evidence>
<dbReference type="PANTHER" id="PTHR22770:SF42">
    <property type="entry name" value="FINGER PROTEIN (ZIN), PUTATIVE (AFU_ORTHOLOGUE AFUA_4G03910)-RELATED"/>
    <property type="match status" value="1"/>
</dbReference>
<keyword evidence="4" id="KW-0677">Repeat</keyword>
<evidence type="ECO:0000256" key="1">
    <source>
        <dbReference type="ARBA" id="ARBA00004906"/>
    </source>
</evidence>
<dbReference type="InterPro" id="IPR047544">
    <property type="entry name" value="RING-HC_RBR_RNF216"/>
</dbReference>
<organism evidence="9 10">
    <name type="scientific">Rhizopus stolonifer</name>
    <name type="common">Rhizopus nigricans</name>
    <dbReference type="NCBI Taxonomy" id="4846"/>
    <lineage>
        <taxon>Eukaryota</taxon>
        <taxon>Fungi</taxon>
        <taxon>Fungi incertae sedis</taxon>
        <taxon>Mucoromycota</taxon>
        <taxon>Mucoromycotina</taxon>
        <taxon>Mucoromycetes</taxon>
        <taxon>Mucorales</taxon>
        <taxon>Mucorineae</taxon>
        <taxon>Rhizopodaceae</taxon>
        <taxon>Rhizopus</taxon>
    </lineage>
</organism>
<dbReference type="Gene3D" id="1.20.120.1750">
    <property type="match status" value="1"/>
</dbReference>
<keyword evidence="3" id="KW-0479">Metal-binding</keyword>
<protein>
    <recommendedName>
        <fullName evidence="8">RING-type domain-containing protein</fullName>
    </recommendedName>
</protein>
<dbReference type="PANTHER" id="PTHR22770">
    <property type="entry name" value="UBIQUITIN CONJUGATING ENZYME 7 INTERACTING PROTEIN-RELATED"/>
    <property type="match status" value="1"/>
</dbReference>
<keyword evidence="6" id="KW-0833">Ubl conjugation pathway</keyword>
<evidence type="ECO:0000256" key="3">
    <source>
        <dbReference type="ARBA" id="ARBA00022723"/>
    </source>
</evidence>
<sequence length="561" mass="64967">TLDKEHVQQLLALFPKGDPEYFYACLQYYKQDPVERITEKILDRGGYYPQLPVQKKGDNRLNACLSILALDLFPDCDVSYLRERVLQYSYAHIEQVVDAILSTGKYPERLEYGKMDPSEGIRSEKYKSQAQLQLIQDYPQIWKSSVRAVLAENNWDYIKCYDHLKEMGSNGFWNTIRNFFFYWSSTPSHHTKLTVTDPDLLDQLNQLQQHAVRKQVEKDRQLAVQLNLTEYTDQQQLITCDCCYSDESFEQLVFCSEGQHAFCHRCVTHYMSEGLFGQGTLRSQPRIHCISMDECTGYFGQNTLRHLLSDDIWKAYESSLLEEGVRAEQQVLCCACPYFELDESTKPLEWVYTNRVLKTMARWMMWDIQQDLEIAYGRVTKSRRGSLFQCKNPTCKTLTCLTCRRPVRGAHTCWEKESDGLRLYVEKAMADAVKRTCPNCFLSFQKSDGCNKIACPCGYKMCYVCRKDIGKESYDHFCSHFRAIPGSKCNACNKCDLYKTEPENEAVQKAADRAKRQYIQAHPEIASSDMLIGPASAMDKLGDWKQQTTLWILEKGLNLIV</sequence>
<dbReference type="InterPro" id="IPR051628">
    <property type="entry name" value="LUBAC_E3_Ligases"/>
</dbReference>
<dbReference type="OrthoDB" id="10009520at2759"/>
<keyword evidence="7" id="KW-0862">Zinc</keyword>
<dbReference type="STRING" id="4846.A0A367IX40"/>
<dbReference type="CDD" id="cd20353">
    <property type="entry name" value="Rcat_RBR_RNF216"/>
    <property type="match status" value="1"/>
</dbReference>
<evidence type="ECO:0000256" key="4">
    <source>
        <dbReference type="ARBA" id="ARBA00022737"/>
    </source>
</evidence>
<dbReference type="PROSITE" id="PS51873">
    <property type="entry name" value="TRIAD"/>
    <property type="match status" value="1"/>
</dbReference>
<evidence type="ECO:0000256" key="2">
    <source>
        <dbReference type="ARBA" id="ARBA00022679"/>
    </source>
</evidence>
<keyword evidence="5" id="KW-0863">Zinc-finger</keyword>
<dbReference type="SUPFAM" id="SSF57850">
    <property type="entry name" value="RING/U-box"/>
    <property type="match status" value="1"/>
</dbReference>
<evidence type="ECO:0000259" key="8">
    <source>
        <dbReference type="PROSITE" id="PS51873"/>
    </source>
</evidence>
<feature type="domain" description="RING-type" evidence="8">
    <location>
        <begin position="236"/>
        <end position="493"/>
    </location>
</feature>
<comment type="pathway">
    <text evidence="1">Protein modification; protein ubiquitination.</text>
</comment>
<proteinExistence type="predicted"/>
<dbReference type="Proteomes" id="UP000253551">
    <property type="component" value="Unassembled WGS sequence"/>
</dbReference>